<evidence type="ECO:0000256" key="1">
    <source>
        <dbReference type="SAM" id="MobiDB-lite"/>
    </source>
</evidence>
<sequence length="153" mass="17462">MPCSMLVQESQPSRFIMEFLLPSLSRALSRFWLRYALRCTEATIMEKTMAASAAIAYDARLTRTLEALQMNCVVSRRGLSLTKEDRDYHRLTASGCVSRSVEREGHTVRQYEDQSQDNPETEQLPDFTFPSAAQDISAMSLLEVRSLEEEARM</sequence>
<proteinExistence type="predicted"/>
<feature type="region of interest" description="Disordered" evidence="1">
    <location>
        <begin position="104"/>
        <end position="126"/>
    </location>
</feature>
<name>A0A3P6TH37_CYLGO</name>
<gene>
    <name evidence="2" type="ORF">CGOC_LOCUS5779</name>
</gene>
<dbReference type="Proteomes" id="UP000271889">
    <property type="component" value="Unassembled WGS sequence"/>
</dbReference>
<keyword evidence="3" id="KW-1185">Reference proteome</keyword>
<dbReference type="EMBL" id="UYRV01017897">
    <property type="protein sequence ID" value="VDK63921.1"/>
    <property type="molecule type" value="Genomic_DNA"/>
</dbReference>
<reference evidence="2 3" key="1">
    <citation type="submission" date="2018-11" db="EMBL/GenBank/DDBJ databases">
        <authorList>
            <consortium name="Pathogen Informatics"/>
        </authorList>
    </citation>
    <scope>NUCLEOTIDE SEQUENCE [LARGE SCALE GENOMIC DNA]</scope>
</reference>
<organism evidence="2 3">
    <name type="scientific">Cylicostephanus goldi</name>
    <name type="common">Nematode worm</name>
    <dbReference type="NCBI Taxonomy" id="71465"/>
    <lineage>
        <taxon>Eukaryota</taxon>
        <taxon>Metazoa</taxon>
        <taxon>Ecdysozoa</taxon>
        <taxon>Nematoda</taxon>
        <taxon>Chromadorea</taxon>
        <taxon>Rhabditida</taxon>
        <taxon>Rhabditina</taxon>
        <taxon>Rhabditomorpha</taxon>
        <taxon>Strongyloidea</taxon>
        <taxon>Strongylidae</taxon>
        <taxon>Cylicostephanus</taxon>
    </lineage>
</organism>
<protein>
    <submittedName>
        <fullName evidence="2">Uncharacterized protein</fullName>
    </submittedName>
</protein>
<accession>A0A3P6TH37</accession>
<dbReference type="AlphaFoldDB" id="A0A3P6TH37"/>
<evidence type="ECO:0000313" key="2">
    <source>
        <dbReference type="EMBL" id="VDK63921.1"/>
    </source>
</evidence>
<evidence type="ECO:0000313" key="3">
    <source>
        <dbReference type="Proteomes" id="UP000271889"/>
    </source>
</evidence>